<evidence type="ECO:0000259" key="14">
    <source>
        <dbReference type="Pfam" id="PF01058"/>
    </source>
</evidence>
<organism evidence="15 16">
    <name type="scientific">Arcanobacterium bovis</name>
    <dbReference type="NCBI Taxonomy" id="2529275"/>
    <lineage>
        <taxon>Bacteria</taxon>
        <taxon>Bacillati</taxon>
        <taxon>Actinomycetota</taxon>
        <taxon>Actinomycetes</taxon>
        <taxon>Actinomycetales</taxon>
        <taxon>Actinomycetaceae</taxon>
        <taxon>Arcanobacterium</taxon>
    </lineage>
</organism>
<feature type="binding site" evidence="12">
    <location>
        <position position="132"/>
    </location>
    <ligand>
        <name>[4Fe-4S] cluster</name>
        <dbReference type="ChEBI" id="CHEBI:49883"/>
    </ligand>
</feature>
<keyword evidence="11 12" id="KW-0472">Membrane</keyword>
<dbReference type="GO" id="GO:0045271">
    <property type="term" value="C:respiratory chain complex I"/>
    <property type="evidence" value="ECO:0007669"/>
    <property type="project" value="TreeGrafter"/>
</dbReference>
<dbReference type="NCBIfam" id="TIGR01957">
    <property type="entry name" value="nuoB_fam"/>
    <property type="match status" value="1"/>
</dbReference>
<evidence type="ECO:0000256" key="6">
    <source>
        <dbReference type="ARBA" id="ARBA00022723"/>
    </source>
</evidence>
<gene>
    <name evidence="12" type="primary">nuoB</name>
    <name evidence="15" type="ORF">EZJ44_06175</name>
</gene>
<evidence type="ECO:0000256" key="12">
    <source>
        <dbReference type="HAMAP-Rule" id="MF_01356"/>
    </source>
</evidence>
<comment type="caution">
    <text evidence="15">The sequence shown here is derived from an EMBL/GenBank/DDBJ whole genome shotgun (WGS) entry which is preliminary data.</text>
</comment>
<feature type="binding site" evidence="12">
    <location>
        <position position="38"/>
    </location>
    <ligand>
        <name>[4Fe-4S] cluster</name>
        <dbReference type="ChEBI" id="CHEBI:49883"/>
    </ligand>
</feature>
<dbReference type="SUPFAM" id="SSF56770">
    <property type="entry name" value="HydA/Nqo6-like"/>
    <property type="match status" value="1"/>
</dbReference>
<dbReference type="EC" id="7.1.1.-" evidence="12"/>
<evidence type="ECO:0000256" key="7">
    <source>
        <dbReference type="ARBA" id="ARBA00022967"/>
    </source>
</evidence>
<dbReference type="HAMAP" id="MF_01356">
    <property type="entry name" value="NDH1_NuoB"/>
    <property type="match status" value="1"/>
</dbReference>
<dbReference type="Gene3D" id="3.40.50.12280">
    <property type="match status" value="1"/>
</dbReference>
<evidence type="ECO:0000256" key="13">
    <source>
        <dbReference type="RuleBase" id="RU004464"/>
    </source>
</evidence>
<dbReference type="GO" id="GO:0050136">
    <property type="term" value="F:NADH dehydrogenase (quinone) (non-electrogenic) activity"/>
    <property type="evidence" value="ECO:0007669"/>
    <property type="project" value="UniProtKB-UniRule"/>
</dbReference>
<dbReference type="FunFam" id="3.40.50.12280:FF:000004">
    <property type="entry name" value="NADH-quinone oxidoreductase subunit B"/>
    <property type="match status" value="1"/>
</dbReference>
<dbReference type="EMBL" id="SJDT01000004">
    <property type="protein sequence ID" value="TBW21523.1"/>
    <property type="molecule type" value="Genomic_DNA"/>
</dbReference>
<keyword evidence="9 12" id="KW-0411">Iron-sulfur</keyword>
<keyword evidence="8 12" id="KW-0408">Iron</keyword>
<evidence type="ECO:0000256" key="1">
    <source>
        <dbReference type="ARBA" id="ARBA00009173"/>
    </source>
</evidence>
<evidence type="ECO:0000256" key="2">
    <source>
        <dbReference type="ARBA" id="ARBA00022448"/>
    </source>
</evidence>
<comment type="subunit">
    <text evidence="12">NDH-1 is composed of 14 different subunits. Subunits NuoB, C, D, E, F, and G constitute the peripheral sector of the complex.</text>
</comment>
<keyword evidence="4 12" id="KW-0004">4Fe-4S</keyword>
<dbReference type="NCBIfam" id="NF005012">
    <property type="entry name" value="PRK06411.1"/>
    <property type="match status" value="1"/>
</dbReference>
<reference evidence="15 16" key="1">
    <citation type="submission" date="2019-02" db="EMBL/GenBank/DDBJ databases">
        <title>Arcanobacterium bovis sp. nov., isolated from the milk of a cow with mastitis.</title>
        <authorList>
            <person name="Sammra O."/>
            <person name="Foster G."/>
            <person name="Hassan A."/>
            <person name="Alssahen M."/>
            <person name="Laemmler C."/>
            <person name="Borowiak M."/>
            <person name="Malorny B."/>
            <person name="Abdulmawjood A."/>
        </authorList>
    </citation>
    <scope>NUCLEOTIDE SEQUENCE [LARGE SCALE GENOMIC DNA]</scope>
    <source>
        <strain evidence="15 16">C605018/01/1</strain>
    </source>
</reference>
<comment type="catalytic activity">
    <reaction evidence="12">
        <text>a quinone + NADH + 5 H(+)(in) = a quinol + NAD(+) + 4 H(+)(out)</text>
        <dbReference type="Rhea" id="RHEA:57888"/>
        <dbReference type="ChEBI" id="CHEBI:15378"/>
        <dbReference type="ChEBI" id="CHEBI:24646"/>
        <dbReference type="ChEBI" id="CHEBI:57540"/>
        <dbReference type="ChEBI" id="CHEBI:57945"/>
        <dbReference type="ChEBI" id="CHEBI:132124"/>
    </reaction>
</comment>
<keyword evidence="5 12" id="KW-0874">Quinone</keyword>
<feature type="binding site" evidence="12">
    <location>
        <position position="103"/>
    </location>
    <ligand>
        <name>[4Fe-4S] cluster</name>
        <dbReference type="ChEBI" id="CHEBI:49883"/>
    </ligand>
</feature>
<keyword evidence="2 12" id="KW-0813">Transport</keyword>
<comment type="function">
    <text evidence="12">NDH-1 shuttles electrons from NADH, via FMN and iron-sulfur (Fe-S) centers, to quinones in the respiratory chain. The immediate electron acceptor for the enzyme in this species is believed to be a menaquinone. Couples the redox reaction to proton translocation (for every two electrons transferred, four hydrogen ions are translocated across the cytoplasmic membrane), and thus conserves the redox energy in a proton gradient.</text>
</comment>
<protein>
    <recommendedName>
        <fullName evidence="12">NADH-quinone oxidoreductase subunit B</fullName>
        <ecNumber evidence="12">7.1.1.-</ecNumber>
    </recommendedName>
    <alternativeName>
        <fullName evidence="12">NADH dehydrogenase I subunit B</fullName>
    </alternativeName>
    <alternativeName>
        <fullName evidence="12">NDH-1 subunit B</fullName>
    </alternativeName>
</protein>
<dbReference type="GO" id="GO:0048038">
    <property type="term" value="F:quinone binding"/>
    <property type="evidence" value="ECO:0007669"/>
    <property type="project" value="UniProtKB-KW"/>
</dbReference>
<dbReference type="InterPro" id="IPR006138">
    <property type="entry name" value="NADH_UQ_OxRdtase_20Kd_su"/>
</dbReference>
<dbReference type="GO" id="GO:0051539">
    <property type="term" value="F:4 iron, 4 sulfur cluster binding"/>
    <property type="evidence" value="ECO:0007669"/>
    <property type="project" value="UniProtKB-KW"/>
</dbReference>
<comment type="subcellular location">
    <subcellularLocation>
        <location evidence="12">Cell membrane</location>
        <topology evidence="12">Peripheral membrane protein</topology>
        <orientation evidence="12">Cytoplasmic side</orientation>
    </subcellularLocation>
</comment>
<keyword evidence="16" id="KW-1185">Reference proteome</keyword>
<proteinExistence type="inferred from homology"/>
<dbReference type="InterPro" id="IPR006137">
    <property type="entry name" value="NADH_UbQ_OxRdtase-like_20kDa"/>
</dbReference>
<evidence type="ECO:0000256" key="10">
    <source>
        <dbReference type="ARBA" id="ARBA00023027"/>
    </source>
</evidence>
<evidence type="ECO:0000256" key="5">
    <source>
        <dbReference type="ARBA" id="ARBA00022719"/>
    </source>
</evidence>
<dbReference type="Pfam" id="PF01058">
    <property type="entry name" value="Oxidored_q6"/>
    <property type="match status" value="1"/>
</dbReference>
<dbReference type="GO" id="GO:0005506">
    <property type="term" value="F:iron ion binding"/>
    <property type="evidence" value="ECO:0007669"/>
    <property type="project" value="UniProtKB-UniRule"/>
</dbReference>
<dbReference type="PANTHER" id="PTHR11995:SF14">
    <property type="entry name" value="NADH DEHYDROGENASE [UBIQUINONE] IRON-SULFUR PROTEIN 7, MITOCHONDRIAL"/>
    <property type="match status" value="1"/>
</dbReference>
<evidence type="ECO:0000313" key="15">
    <source>
        <dbReference type="EMBL" id="TBW21523.1"/>
    </source>
</evidence>
<feature type="domain" description="NADH:ubiquinone oxidoreductase-like 20kDa subunit" evidence="14">
    <location>
        <begin position="37"/>
        <end position="145"/>
    </location>
</feature>
<evidence type="ECO:0000256" key="3">
    <source>
        <dbReference type="ARBA" id="ARBA00022475"/>
    </source>
</evidence>
<evidence type="ECO:0000256" key="9">
    <source>
        <dbReference type="ARBA" id="ARBA00023014"/>
    </source>
</evidence>
<dbReference type="AlphaFoldDB" id="A0A4Q9UZQ8"/>
<dbReference type="GO" id="GO:0008137">
    <property type="term" value="F:NADH dehydrogenase (ubiquinone) activity"/>
    <property type="evidence" value="ECO:0007669"/>
    <property type="project" value="InterPro"/>
</dbReference>
<comment type="cofactor">
    <cofactor evidence="12">
        <name>[4Fe-4S] cluster</name>
        <dbReference type="ChEBI" id="CHEBI:49883"/>
    </cofactor>
    <text evidence="12">Binds 1 [4Fe-4S] cluster.</text>
</comment>
<feature type="binding site" evidence="12">
    <location>
        <position position="37"/>
    </location>
    <ligand>
        <name>[4Fe-4S] cluster</name>
        <dbReference type="ChEBI" id="CHEBI:49883"/>
    </ligand>
</feature>
<evidence type="ECO:0000256" key="4">
    <source>
        <dbReference type="ARBA" id="ARBA00022485"/>
    </source>
</evidence>
<evidence type="ECO:0000256" key="11">
    <source>
        <dbReference type="ARBA" id="ARBA00023136"/>
    </source>
</evidence>
<dbReference type="Proteomes" id="UP000293036">
    <property type="component" value="Unassembled WGS sequence"/>
</dbReference>
<keyword evidence="6 12" id="KW-0479">Metal-binding</keyword>
<dbReference type="GO" id="GO:0005886">
    <property type="term" value="C:plasma membrane"/>
    <property type="evidence" value="ECO:0007669"/>
    <property type="project" value="UniProtKB-SubCell"/>
</dbReference>
<keyword evidence="7 12" id="KW-1278">Translocase</keyword>
<keyword evidence="3 12" id="KW-1003">Cell membrane</keyword>
<dbReference type="GO" id="GO:0009060">
    <property type="term" value="P:aerobic respiration"/>
    <property type="evidence" value="ECO:0007669"/>
    <property type="project" value="TreeGrafter"/>
</dbReference>
<accession>A0A4Q9UZQ8</accession>
<name>A0A4Q9UZQ8_9ACTO</name>
<keyword evidence="10 12" id="KW-0520">NAD</keyword>
<dbReference type="GO" id="GO:0015990">
    <property type="term" value="P:electron transport coupled proton transport"/>
    <property type="evidence" value="ECO:0007669"/>
    <property type="project" value="TreeGrafter"/>
</dbReference>
<evidence type="ECO:0000256" key="8">
    <source>
        <dbReference type="ARBA" id="ARBA00023004"/>
    </source>
</evidence>
<dbReference type="PROSITE" id="PS01150">
    <property type="entry name" value="COMPLEX1_20K"/>
    <property type="match status" value="1"/>
</dbReference>
<sequence>MGLEEKIPQGIGLTTMEAVLGWARARSPWPVTMGLACCAIEMMAFGAVRYDASRIGMEVFRASPRHADLMIVSGRVSHKMAPVVRNIYDELMEPKWVISMGACASSGGMFNNYALVQGIDHIVPVDIYLPGCPPRPDMLINAVFELRNQLMEKAPIGQDRIDMCRAAEEAALKAEPVELKKGLLA</sequence>
<dbReference type="RefSeq" id="WP_124055292.1">
    <property type="nucleotide sequence ID" value="NZ_JBHSLR010000006.1"/>
</dbReference>
<dbReference type="PANTHER" id="PTHR11995">
    <property type="entry name" value="NADH DEHYDROGENASE"/>
    <property type="match status" value="1"/>
</dbReference>
<comment type="similarity">
    <text evidence="1 12 13">Belongs to the complex I 20 kDa subunit family.</text>
</comment>
<evidence type="ECO:0000313" key="16">
    <source>
        <dbReference type="Proteomes" id="UP000293036"/>
    </source>
</evidence>
<dbReference type="OrthoDB" id="9786737at2"/>